<feature type="signal peptide" evidence="1">
    <location>
        <begin position="1"/>
        <end position="19"/>
    </location>
</feature>
<dbReference type="EMBL" id="JABAHZ010000010">
    <property type="protein sequence ID" value="NLR82495.1"/>
    <property type="molecule type" value="Genomic_DNA"/>
</dbReference>
<proteinExistence type="predicted"/>
<dbReference type="GO" id="GO:0005615">
    <property type="term" value="C:extracellular space"/>
    <property type="evidence" value="ECO:0007669"/>
    <property type="project" value="TreeGrafter"/>
</dbReference>
<reference evidence="3 4" key="1">
    <citation type="submission" date="2020-04" db="EMBL/GenBank/DDBJ databases">
        <authorList>
            <person name="Yin C."/>
        </authorList>
    </citation>
    <scope>NUCLEOTIDE SEQUENCE [LARGE SCALE GENOMIC DNA]</scope>
    <source>
        <strain evidence="3 4">Ak56</strain>
    </source>
</reference>
<feature type="domain" description="FAS1" evidence="2">
    <location>
        <begin position="186"/>
        <end position="368"/>
    </location>
</feature>
<dbReference type="PANTHER" id="PTHR10900:SF77">
    <property type="entry name" value="FI19380P1"/>
    <property type="match status" value="1"/>
</dbReference>
<name>A0A847SSA5_9BACT</name>
<dbReference type="Proteomes" id="UP000552864">
    <property type="component" value="Unassembled WGS sequence"/>
</dbReference>
<dbReference type="PROSITE" id="PS50213">
    <property type="entry name" value="FAS1"/>
    <property type="match status" value="2"/>
</dbReference>
<keyword evidence="1" id="KW-0732">Signal</keyword>
<dbReference type="PROSITE" id="PS51257">
    <property type="entry name" value="PROKAR_LIPOPROTEIN"/>
    <property type="match status" value="1"/>
</dbReference>
<dbReference type="AlphaFoldDB" id="A0A847SSA5"/>
<gene>
    <name evidence="3" type="ORF">HGH91_28015</name>
</gene>
<dbReference type="InterPro" id="IPR050904">
    <property type="entry name" value="Adhesion/Biosynth-related"/>
</dbReference>
<dbReference type="SUPFAM" id="SSF82153">
    <property type="entry name" value="FAS1 domain"/>
    <property type="match status" value="2"/>
</dbReference>
<accession>A0A847SSA5</accession>
<sequence length="376" mass="41348">MIKRIYTSWLFIALLTAVACKKPDFEAQQQAMASGTVSDYLKNNFDFSLFAAAIGKAGLMDTLNQTTAAFTVMAPTNSALNKDGIYNAADFDKWPADSLRYFVKTHILPVKLFYNTIPLSSDNRYDNLNNTRLYISRANDAQVALTVNGVNVQKQPSLGTASQASYSITQLNGVVYALPNTVKVLPGTVQAFLLARPYFSHLVAGLKKFGYWDQLATDGPFTLYAPMDSCFERRGITLDSISRMDVAHYDRVVFGGYFLQPNHLFVLDVKQLPPPNGVIYLAFQCPDTKYKLIMLQQSFGSGVGIVTAASTARPDLEPVGPNASKPYGEQGTLFLGETTNTIFVADLNGIYTNYTCTNGVVHLLSDLLVMPDKVSR</sequence>
<evidence type="ECO:0000313" key="4">
    <source>
        <dbReference type="Proteomes" id="UP000552864"/>
    </source>
</evidence>
<dbReference type="InterPro" id="IPR036378">
    <property type="entry name" value="FAS1_dom_sf"/>
</dbReference>
<dbReference type="InterPro" id="IPR000782">
    <property type="entry name" value="FAS1_domain"/>
</dbReference>
<dbReference type="Gene3D" id="2.30.180.10">
    <property type="entry name" value="FAS1 domain"/>
    <property type="match status" value="2"/>
</dbReference>
<dbReference type="PANTHER" id="PTHR10900">
    <property type="entry name" value="PERIOSTIN-RELATED"/>
    <property type="match status" value="1"/>
</dbReference>
<protein>
    <submittedName>
        <fullName evidence="3">Fasciclin domain-containing protein</fullName>
    </submittedName>
</protein>
<evidence type="ECO:0000313" key="3">
    <source>
        <dbReference type="EMBL" id="NLR82495.1"/>
    </source>
</evidence>
<dbReference type="Pfam" id="PF02469">
    <property type="entry name" value="Fasciclin"/>
    <property type="match status" value="1"/>
</dbReference>
<comment type="caution">
    <text evidence="3">The sequence shown here is derived from an EMBL/GenBank/DDBJ whole genome shotgun (WGS) entry which is preliminary data.</text>
</comment>
<evidence type="ECO:0000256" key="1">
    <source>
        <dbReference type="SAM" id="SignalP"/>
    </source>
</evidence>
<feature type="chain" id="PRO_5032659380" evidence="1">
    <location>
        <begin position="20"/>
        <end position="376"/>
    </location>
</feature>
<feature type="domain" description="FAS1" evidence="2">
    <location>
        <begin position="34"/>
        <end position="182"/>
    </location>
</feature>
<keyword evidence="4" id="KW-1185">Reference proteome</keyword>
<organism evidence="3 4">
    <name type="scientific">Chitinophaga eiseniae</name>
    <dbReference type="NCBI Taxonomy" id="634771"/>
    <lineage>
        <taxon>Bacteria</taxon>
        <taxon>Pseudomonadati</taxon>
        <taxon>Bacteroidota</taxon>
        <taxon>Chitinophagia</taxon>
        <taxon>Chitinophagales</taxon>
        <taxon>Chitinophagaceae</taxon>
        <taxon>Chitinophaga</taxon>
    </lineage>
</organism>
<evidence type="ECO:0000259" key="2">
    <source>
        <dbReference type="PROSITE" id="PS50213"/>
    </source>
</evidence>
<dbReference type="RefSeq" id="WP_168742565.1">
    <property type="nucleotide sequence ID" value="NZ_JABAHZ010000010.1"/>
</dbReference>